<dbReference type="EMBL" id="MU006748">
    <property type="protein sequence ID" value="KAF2622084.1"/>
    <property type="molecule type" value="Genomic_DNA"/>
</dbReference>
<gene>
    <name evidence="1" type="ORF">BU25DRAFT_481170</name>
</gene>
<name>A0ACB6RJY2_9PLEO</name>
<keyword evidence="2" id="KW-1185">Reference proteome</keyword>
<dbReference type="Proteomes" id="UP000799754">
    <property type="component" value="Unassembled WGS sequence"/>
</dbReference>
<evidence type="ECO:0000313" key="1">
    <source>
        <dbReference type="EMBL" id="KAF2622084.1"/>
    </source>
</evidence>
<accession>A0ACB6RJY2</accession>
<comment type="caution">
    <text evidence="1">The sequence shown here is derived from an EMBL/GenBank/DDBJ whole genome shotgun (WGS) entry which is preliminary data.</text>
</comment>
<evidence type="ECO:0000313" key="2">
    <source>
        <dbReference type="Proteomes" id="UP000799754"/>
    </source>
</evidence>
<organism evidence="1 2">
    <name type="scientific">Macroventuria anomochaeta</name>
    <dbReference type="NCBI Taxonomy" id="301207"/>
    <lineage>
        <taxon>Eukaryota</taxon>
        <taxon>Fungi</taxon>
        <taxon>Dikarya</taxon>
        <taxon>Ascomycota</taxon>
        <taxon>Pezizomycotina</taxon>
        <taxon>Dothideomycetes</taxon>
        <taxon>Pleosporomycetidae</taxon>
        <taxon>Pleosporales</taxon>
        <taxon>Pleosporineae</taxon>
        <taxon>Didymellaceae</taxon>
        <taxon>Macroventuria</taxon>
    </lineage>
</organism>
<reference evidence="1" key="1">
    <citation type="journal article" date="2020" name="Stud. Mycol.">
        <title>101 Dothideomycetes genomes: a test case for predicting lifestyles and emergence of pathogens.</title>
        <authorList>
            <person name="Haridas S."/>
            <person name="Albert R."/>
            <person name="Binder M."/>
            <person name="Bloem J."/>
            <person name="Labutti K."/>
            <person name="Salamov A."/>
            <person name="Andreopoulos B."/>
            <person name="Baker S."/>
            <person name="Barry K."/>
            <person name="Bills G."/>
            <person name="Bluhm B."/>
            <person name="Cannon C."/>
            <person name="Castanera R."/>
            <person name="Culley D."/>
            <person name="Daum C."/>
            <person name="Ezra D."/>
            <person name="Gonzalez J."/>
            <person name="Henrissat B."/>
            <person name="Kuo A."/>
            <person name="Liang C."/>
            <person name="Lipzen A."/>
            <person name="Lutzoni F."/>
            <person name="Magnuson J."/>
            <person name="Mondo S."/>
            <person name="Nolan M."/>
            <person name="Ohm R."/>
            <person name="Pangilinan J."/>
            <person name="Park H.-J."/>
            <person name="Ramirez L."/>
            <person name="Alfaro M."/>
            <person name="Sun H."/>
            <person name="Tritt A."/>
            <person name="Yoshinaga Y."/>
            <person name="Zwiers L.-H."/>
            <person name="Turgeon B."/>
            <person name="Goodwin S."/>
            <person name="Spatafora J."/>
            <person name="Crous P."/>
            <person name="Grigoriev I."/>
        </authorList>
    </citation>
    <scope>NUCLEOTIDE SEQUENCE</scope>
    <source>
        <strain evidence="1">CBS 525.71</strain>
    </source>
</reference>
<proteinExistence type="predicted"/>
<protein>
    <submittedName>
        <fullName evidence="1">Uncharacterized protein</fullName>
    </submittedName>
</protein>
<sequence length="186" mass="20756">MHTCTHAHMHTCTHAHLAQSLLRDLAKDLPLHSWLCDAIWPLKANYAEEDGYTAAMLTVAEMLKTRTTCFFEAVLTYPSGLENIMRAAEETRKSLFGKLIKAVERNLDLSLKDARDRDVEFMSIASAPKAYQQHYGSYDDRIHMWFSAGKPRGSLVFAHTAIGEAAQGHNIGLIMHCAEAPKGLSI</sequence>